<dbReference type="InterPro" id="IPR042094">
    <property type="entry name" value="T2SS_GspF_sf"/>
</dbReference>
<feature type="transmembrane region" description="Helical" evidence="6">
    <location>
        <begin position="269"/>
        <end position="294"/>
    </location>
</feature>
<sequence length="301" mass="30460">MTVSPLDEVAATADRLATLLAAGLPPPTAWEHLRRTAPYSEPLAAVAHGSAAGDRIAEALAAAAPANAAGRPWRAIATGVALAERTGAPLADVLGRLAESLRDLAAAERDVIAALTGPRLSSRLVLALPAVGIAFGFALGFDPVAELLGTPIGLACGAAGAVLFLLGALWTRRLVGRARAANPVSGLALELVAVALAAGVPFDDARMLVRDAAHACGLPLDEDGVEEAGRLAGTAGVPVAPLLRGEARLLRRRATSDARVRAEALGVTLLLPLGICVLPAFMLLSVAPLMLSIVSSTVLPG</sequence>
<evidence type="ECO:0000256" key="5">
    <source>
        <dbReference type="ARBA" id="ARBA00023136"/>
    </source>
</evidence>
<keyword evidence="4 6" id="KW-1133">Transmembrane helix</keyword>
<evidence type="ECO:0000313" key="9">
    <source>
        <dbReference type="Proteomes" id="UP001321498"/>
    </source>
</evidence>
<gene>
    <name evidence="8" type="ORF">GCM10025866_16710</name>
</gene>
<evidence type="ECO:0000256" key="4">
    <source>
        <dbReference type="ARBA" id="ARBA00022989"/>
    </source>
</evidence>
<evidence type="ECO:0000256" key="6">
    <source>
        <dbReference type="SAM" id="Phobius"/>
    </source>
</evidence>
<feature type="transmembrane region" description="Helical" evidence="6">
    <location>
        <begin position="147"/>
        <end position="170"/>
    </location>
</feature>
<dbReference type="RefSeq" id="WP_286278994.1">
    <property type="nucleotide sequence ID" value="NZ_AP027731.1"/>
</dbReference>
<comment type="subcellular location">
    <subcellularLocation>
        <location evidence="1">Cell membrane</location>
        <topology evidence="1">Multi-pass membrane protein</topology>
    </subcellularLocation>
</comment>
<dbReference type="Gene3D" id="1.20.81.30">
    <property type="entry name" value="Type II secretion system (T2SS), domain F"/>
    <property type="match status" value="1"/>
</dbReference>
<feature type="domain" description="Type II secretion system protein GspF" evidence="7">
    <location>
        <begin position="14"/>
        <end position="135"/>
    </location>
</feature>
<protein>
    <submittedName>
        <fullName evidence="8">Pilus assembly protein TadB</fullName>
    </submittedName>
</protein>
<reference evidence="9" key="1">
    <citation type="journal article" date="2019" name="Int. J. Syst. Evol. Microbiol.">
        <title>The Global Catalogue of Microorganisms (GCM) 10K type strain sequencing project: providing services to taxonomists for standard genome sequencing and annotation.</title>
        <authorList>
            <consortium name="The Broad Institute Genomics Platform"/>
            <consortium name="The Broad Institute Genome Sequencing Center for Infectious Disease"/>
            <person name="Wu L."/>
            <person name="Ma J."/>
        </authorList>
    </citation>
    <scope>NUCLEOTIDE SEQUENCE [LARGE SCALE GENOMIC DNA]</scope>
    <source>
        <strain evidence="9">NBRC 108725</strain>
    </source>
</reference>
<keyword evidence="2" id="KW-1003">Cell membrane</keyword>
<name>A0ABM8GBZ6_9MICO</name>
<dbReference type="InterPro" id="IPR018076">
    <property type="entry name" value="T2SS_GspF_dom"/>
</dbReference>
<organism evidence="8 9">
    <name type="scientific">Naasia aerilata</name>
    <dbReference type="NCBI Taxonomy" id="1162966"/>
    <lineage>
        <taxon>Bacteria</taxon>
        <taxon>Bacillati</taxon>
        <taxon>Actinomycetota</taxon>
        <taxon>Actinomycetes</taxon>
        <taxon>Micrococcales</taxon>
        <taxon>Microbacteriaceae</taxon>
        <taxon>Naasia</taxon>
    </lineage>
</organism>
<evidence type="ECO:0000256" key="2">
    <source>
        <dbReference type="ARBA" id="ARBA00022475"/>
    </source>
</evidence>
<keyword evidence="9" id="KW-1185">Reference proteome</keyword>
<feature type="transmembrane region" description="Helical" evidence="6">
    <location>
        <begin position="124"/>
        <end position="141"/>
    </location>
</feature>
<dbReference type="PANTHER" id="PTHR35007">
    <property type="entry name" value="INTEGRAL MEMBRANE PROTEIN-RELATED"/>
    <property type="match status" value="1"/>
</dbReference>
<dbReference type="EMBL" id="AP027731">
    <property type="protein sequence ID" value="BDZ45762.1"/>
    <property type="molecule type" value="Genomic_DNA"/>
</dbReference>
<evidence type="ECO:0000256" key="3">
    <source>
        <dbReference type="ARBA" id="ARBA00022692"/>
    </source>
</evidence>
<dbReference type="Proteomes" id="UP001321498">
    <property type="component" value="Chromosome"/>
</dbReference>
<keyword evidence="5 6" id="KW-0472">Membrane</keyword>
<keyword evidence="3 6" id="KW-0812">Transmembrane</keyword>
<evidence type="ECO:0000259" key="7">
    <source>
        <dbReference type="Pfam" id="PF00482"/>
    </source>
</evidence>
<dbReference type="Pfam" id="PF00482">
    <property type="entry name" value="T2SSF"/>
    <property type="match status" value="1"/>
</dbReference>
<accession>A0ABM8GBZ6</accession>
<evidence type="ECO:0000256" key="1">
    <source>
        <dbReference type="ARBA" id="ARBA00004651"/>
    </source>
</evidence>
<proteinExistence type="predicted"/>
<dbReference type="PANTHER" id="PTHR35007:SF4">
    <property type="entry name" value="CONSERVED TRANSMEMBRANE PROTEIN-RELATED"/>
    <property type="match status" value="1"/>
</dbReference>
<evidence type="ECO:0000313" key="8">
    <source>
        <dbReference type="EMBL" id="BDZ45762.1"/>
    </source>
</evidence>